<evidence type="ECO:0000259" key="12">
    <source>
        <dbReference type="PROSITE" id="PS50178"/>
    </source>
</evidence>
<dbReference type="RefSeq" id="XP_055883633.1">
    <property type="nucleotide sequence ID" value="XM_056027658.1"/>
</dbReference>
<dbReference type="InterPro" id="IPR001849">
    <property type="entry name" value="PH_domain"/>
</dbReference>
<feature type="compositionally biased region" description="Polar residues" evidence="9">
    <location>
        <begin position="727"/>
        <end position="736"/>
    </location>
</feature>
<dbReference type="Pfam" id="PF00621">
    <property type="entry name" value="RhoGEF"/>
    <property type="match status" value="1"/>
</dbReference>
<evidence type="ECO:0000313" key="15">
    <source>
        <dbReference type="RefSeq" id="XP_055883634.1"/>
    </source>
</evidence>
<feature type="compositionally biased region" description="Polar residues" evidence="9">
    <location>
        <begin position="1456"/>
        <end position="1487"/>
    </location>
</feature>
<feature type="region of interest" description="Disordered" evidence="9">
    <location>
        <begin position="852"/>
        <end position="892"/>
    </location>
</feature>
<dbReference type="OrthoDB" id="660555at2759"/>
<dbReference type="InterPro" id="IPR013083">
    <property type="entry name" value="Znf_RING/FYVE/PHD"/>
</dbReference>
<keyword evidence="6" id="KW-0862">Zinc</keyword>
<evidence type="ECO:0000256" key="2">
    <source>
        <dbReference type="ARBA" id="ARBA00022490"/>
    </source>
</evidence>
<keyword evidence="3" id="KW-0344">Guanine-nucleotide releasing factor</keyword>
<dbReference type="SUPFAM" id="SSF50729">
    <property type="entry name" value="PH domain-like"/>
    <property type="match status" value="2"/>
</dbReference>
<feature type="domain" description="FYVE-type" evidence="12">
    <location>
        <begin position="1253"/>
        <end position="1311"/>
    </location>
</feature>
<dbReference type="Gene3D" id="2.30.29.30">
    <property type="entry name" value="Pleckstrin-homology domain (PH domain)/Phosphotyrosine-binding domain (PTB)"/>
    <property type="match status" value="2"/>
</dbReference>
<dbReference type="GO" id="GO:0005737">
    <property type="term" value="C:cytoplasm"/>
    <property type="evidence" value="ECO:0007669"/>
    <property type="project" value="TreeGrafter"/>
</dbReference>
<feature type="compositionally biased region" description="Basic and acidic residues" evidence="9">
    <location>
        <begin position="664"/>
        <end position="681"/>
    </location>
</feature>
<dbReference type="Gene3D" id="1.20.900.10">
    <property type="entry name" value="Dbl homology (DH) domain"/>
    <property type="match status" value="1"/>
</dbReference>
<evidence type="ECO:0000313" key="14">
    <source>
        <dbReference type="RefSeq" id="XP_055883633.1"/>
    </source>
</evidence>
<accession>A0A9W3A8W0</accession>
<organism evidence="13 15">
    <name type="scientific">Biomphalaria glabrata</name>
    <name type="common">Bloodfluke planorb</name>
    <name type="synonym">Freshwater snail</name>
    <dbReference type="NCBI Taxonomy" id="6526"/>
    <lineage>
        <taxon>Eukaryota</taxon>
        <taxon>Metazoa</taxon>
        <taxon>Spiralia</taxon>
        <taxon>Lophotrochozoa</taxon>
        <taxon>Mollusca</taxon>
        <taxon>Gastropoda</taxon>
        <taxon>Heterobranchia</taxon>
        <taxon>Euthyneura</taxon>
        <taxon>Panpulmonata</taxon>
        <taxon>Hygrophila</taxon>
        <taxon>Lymnaeoidea</taxon>
        <taxon>Planorbidae</taxon>
        <taxon>Biomphalaria</taxon>
    </lineage>
</organism>
<dbReference type="InterPro" id="IPR017455">
    <property type="entry name" value="Znf_FYVE-rel"/>
</dbReference>
<feature type="region of interest" description="Disordered" evidence="9">
    <location>
        <begin position="373"/>
        <end position="413"/>
    </location>
</feature>
<keyword evidence="2" id="KW-0963">Cytoplasm</keyword>
<evidence type="ECO:0000256" key="5">
    <source>
        <dbReference type="ARBA" id="ARBA00022771"/>
    </source>
</evidence>
<evidence type="ECO:0000259" key="10">
    <source>
        <dbReference type="PROSITE" id="PS50003"/>
    </source>
</evidence>
<dbReference type="CDD" id="cd00160">
    <property type="entry name" value="RhoGEF"/>
    <property type="match status" value="1"/>
</dbReference>
<dbReference type="InterPro" id="IPR011993">
    <property type="entry name" value="PH-like_dom_sf"/>
</dbReference>
<feature type="region of interest" description="Disordered" evidence="9">
    <location>
        <begin position="492"/>
        <end position="618"/>
    </location>
</feature>
<dbReference type="PROSITE" id="PS50010">
    <property type="entry name" value="DH_2"/>
    <property type="match status" value="1"/>
</dbReference>
<feature type="compositionally biased region" description="Low complexity" evidence="9">
    <location>
        <begin position="571"/>
        <end position="596"/>
    </location>
</feature>
<protein>
    <submittedName>
        <fullName evidence="14 15">FYVE, RhoGEF and PH domain-containing protein 5-like isoform X1</fullName>
    </submittedName>
</protein>
<evidence type="ECO:0000256" key="3">
    <source>
        <dbReference type="ARBA" id="ARBA00022658"/>
    </source>
</evidence>
<feature type="compositionally biased region" description="Low complexity" evidence="9">
    <location>
        <begin position="744"/>
        <end position="769"/>
    </location>
</feature>
<evidence type="ECO:0000256" key="6">
    <source>
        <dbReference type="ARBA" id="ARBA00022833"/>
    </source>
</evidence>
<evidence type="ECO:0000259" key="11">
    <source>
        <dbReference type="PROSITE" id="PS50010"/>
    </source>
</evidence>
<dbReference type="GeneID" id="106053183"/>
<dbReference type="PANTHER" id="PTHR12673">
    <property type="entry name" value="FACIOGENITAL DYSPLASIA PROTEIN"/>
    <property type="match status" value="1"/>
</dbReference>
<feature type="region of interest" description="Disordered" evidence="9">
    <location>
        <begin position="318"/>
        <end position="349"/>
    </location>
</feature>
<dbReference type="SUPFAM" id="SSF57903">
    <property type="entry name" value="FYVE/PHD zinc finger"/>
    <property type="match status" value="1"/>
</dbReference>
<gene>
    <name evidence="14 15" type="primary">LOC106053183</name>
</gene>
<reference evidence="14 15" key="1">
    <citation type="submission" date="2025-04" db="UniProtKB">
        <authorList>
            <consortium name="RefSeq"/>
        </authorList>
    </citation>
    <scope>IDENTIFICATION</scope>
</reference>
<feature type="domain" description="DH" evidence="11">
    <location>
        <begin position="900"/>
        <end position="1088"/>
    </location>
</feature>
<keyword evidence="13" id="KW-1185">Reference proteome</keyword>
<dbReference type="GO" id="GO:0005856">
    <property type="term" value="C:cytoskeleton"/>
    <property type="evidence" value="ECO:0007669"/>
    <property type="project" value="UniProtKB-SubCell"/>
</dbReference>
<dbReference type="PROSITE" id="PS50003">
    <property type="entry name" value="PH_DOMAIN"/>
    <property type="match status" value="1"/>
</dbReference>
<sequence>MGQDFSLEELKTSIKFEGTLDQLLSSLGKRVKRDNSAHPDGYIVYTRHRTRSGAPTINRWSYGEEELRRFEVENDGFPFAATEEEIRQFDKAFFHGKPAKPKKSWAKSFSEGTPLASLRRLQVPSRPKFIDKFLLGASSLSRKSSGKLKKSPSVSSQDSSKFYLDFPEDQSDVGSTCDSVSQCSSSFEGHSDHTGYLDVNCQGDDYDDEAALDEVVEDSDGGESSHTSLEICSQLNVSSEDQSSELQLKNHLHDYSVEEIIYDITDAEQQLITDAEQQIITDAGQQFNSDHEHIIKISCNSVEISDSQSVGALDIPAVSDSPTEAQESTSDSPTEAQESTSDEPPEPSLVTKGFVKRQCQVFLQSLQPSESARDSLDLSRKVKRSSSELNPNSSLCGQYRRPLSPHSDNPDKWSKSLYDISRNNKFTEAVMAKGYVKALSEQINQQGALKLEVDDDDAKKDALEESDEDAVFLHQFKDQGLRQSFVKDLIQAAESQSSKENSSGNCKPPTVKKPGGYDQSPHSEHNSPSSVSCHNLSSQTGINGDSSLNKSTSSNINPTPKLFIKKTPENALSHSRSLHLSQSSSTTKHSPSKASSVRSHSTTSPGDKPHVDYNSKPKKLSLTPELTQMLNVKADSPSESSLAHNESSVSKFSVTTNTVGSPSEIKHSETHVAKHSETHVAKHSEIHVAEYSEMSEAKHIEIHLTYPNETSHKHADILVTKHNTTYVTTHSKTQTPKHTETHVSSPSSHPTSPISKSSNSSLPHPISSPGTHISALPSELQMTSRNESNKSCAGTQREDSESSTSSSNSHNLEVSMRVSSTRSSQQYRDSVFNTIYDNAPALNAAELFDSSWSDSDSMDEFSDGEEKQEDRKKVEEKKKKEEEKKEPSVSEQVDVAAEDKRFRIASELLQTERDYVARLHLLHQVFYFTLDKENRQQQMFPPDTLRHMFSNTKSIFLFHNDFLLPQLEDRMKNWNADPRIGDLMKKNAPFLKMYTEYIRNFDRAMKLINQWMEKSVRFSEIIRDIQKKPECGSLSLQHHMLGPIQRVPRYELLLKDYVKHLPENSPDKSDAKDALDLVTKAACHSNEAMKKIETFHKLLDIYQSLRGDVPVDFISPTREFVTQGPVTKISARSGEKQPRQIILFNDMVLVCAYILGAYSVRSVLEVDSLEIKPGNNMHIPNTMMLRSKQKAVELLDENPSGELMGWKVKFEDVIANYKQRKRFIKSIDVTDDSSETNMPESCLGKTAPVWIPDDAATMCMLCQSTFNMVRRRHHCRSCGKLICKSCCKKAPLEYKKMKIDRVCVLCYDVIVNKRGATETSSVVDKKKGVLQVKASDPGLLCGYMHCSTDNGVSWSKLWVSARNDFALYTFRAHEDVSAIGSLPLPGHEVECFGEYENKQNVFGLKHKNKIVFFFQADNDKKLKRWVSLLSKLVKAELPEESSRLSSQSNTSNTSSDNIATEGGNNRNSTHSGSQADSGYPGDSNSSLAALAAEDIDHESADGVSQYDNIDAVVSE</sequence>
<dbReference type="Pfam" id="PF01363">
    <property type="entry name" value="FYVE"/>
    <property type="match status" value="1"/>
</dbReference>
<dbReference type="InterPro" id="IPR051092">
    <property type="entry name" value="FYVE_RhoGEF_PH"/>
</dbReference>
<name>A0A9W3A8W0_BIOGL</name>
<dbReference type="PANTHER" id="PTHR12673:SF241">
    <property type="entry name" value="DH DOMAIN-CONTAINING PROTEIN"/>
    <property type="match status" value="1"/>
</dbReference>
<comment type="subcellular location">
    <subcellularLocation>
        <location evidence="1">Cytoplasm</location>
        <location evidence="1">Cytoskeleton</location>
    </subcellularLocation>
</comment>
<feature type="region of interest" description="Disordered" evidence="9">
    <location>
        <begin position="653"/>
        <end position="681"/>
    </location>
</feature>
<evidence type="ECO:0000256" key="8">
    <source>
        <dbReference type="PROSITE-ProRule" id="PRU00091"/>
    </source>
</evidence>
<evidence type="ECO:0000313" key="13">
    <source>
        <dbReference type="Proteomes" id="UP001165740"/>
    </source>
</evidence>
<evidence type="ECO:0000256" key="9">
    <source>
        <dbReference type="SAM" id="MobiDB-lite"/>
    </source>
</evidence>
<dbReference type="Gene3D" id="3.30.40.10">
    <property type="entry name" value="Zinc/RING finger domain, C3HC4 (zinc finger)"/>
    <property type="match status" value="1"/>
</dbReference>
<feature type="compositionally biased region" description="Low complexity" evidence="9">
    <location>
        <begin position="1443"/>
        <end position="1455"/>
    </location>
</feature>
<feature type="region of interest" description="Disordered" evidence="9">
    <location>
        <begin position="1439"/>
        <end position="1515"/>
    </location>
</feature>
<dbReference type="Pfam" id="PF00169">
    <property type="entry name" value="PH"/>
    <property type="match status" value="1"/>
</dbReference>
<feature type="domain" description="PH" evidence="10">
    <location>
        <begin position="1337"/>
        <end position="1434"/>
    </location>
</feature>
<dbReference type="SUPFAM" id="SSF48065">
    <property type="entry name" value="DBL homology domain (DH-domain)"/>
    <property type="match status" value="1"/>
</dbReference>
<feature type="compositionally biased region" description="Polar residues" evidence="9">
    <location>
        <begin position="526"/>
        <end position="558"/>
    </location>
</feature>
<dbReference type="Proteomes" id="UP001165740">
    <property type="component" value="Chromosome 4"/>
</dbReference>
<dbReference type="GO" id="GO:0007010">
    <property type="term" value="P:cytoskeleton organization"/>
    <property type="evidence" value="ECO:0007669"/>
    <property type="project" value="TreeGrafter"/>
</dbReference>
<evidence type="ECO:0000256" key="7">
    <source>
        <dbReference type="ARBA" id="ARBA00023212"/>
    </source>
</evidence>
<feature type="compositionally biased region" description="Polar residues" evidence="9">
    <location>
        <begin position="320"/>
        <end position="339"/>
    </location>
</feature>
<keyword evidence="4" id="KW-0479">Metal-binding</keyword>
<evidence type="ECO:0000256" key="4">
    <source>
        <dbReference type="ARBA" id="ARBA00022723"/>
    </source>
</evidence>
<keyword evidence="5 8" id="KW-0863">Zinc-finger</keyword>
<feature type="compositionally biased region" description="Polar residues" evidence="9">
    <location>
        <begin position="493"/>
        <end position="505"/>
    </location>
</feature>
<dbReference type="InterPro" id="IPR035899">
    <property type="entry name" value="DBL_dom_sf"/>
</dbReference>
<dbReference type="SMART" id="SM00064">
    <property type="entry name" value="FYVE"/>
    <property type="match status" value="1"/>
</dbReference>
<feature type="region of interest" description="Disordered" evidence="9">
    <location>
        <begin position="727"/>
        <end position="825"/>
    </location>
</feature>
<dbReference type="PROSITE" id="PS50178">
    <property type="entry name" value="ZF_FYVE"/>
    <property type="match status" value="1"/>
</dbReference>
<proteinExistence type="predicted"/>
<keyword evidence="7" id="KW-0206">Cytoskeleton</keyword>
<dbReference type="InterPro" id="IPR011011">
    <property type="entry name" value="Znf_FYVE_PHD"/>
</dbReference>
<dbReference type="InterPro" id="IPR000219">
    <property type="entry name" value="DH_dom"/>
</dbReference>
<feature type="compositionally biased region" description="Basic and acidic residues" evidence="9">
    <location>
        <begin position="864"/>
        <end position="888"/>
    </location>
</feature>
<dbReference type="GO" id="GO:0008270">
    <property type="term" value="F:zinc ion binding"/>
    <property type="evidence" value="ECO:0007669"/>
    <property type="project" value="UniProtKB-KW"/>
</dbReference>
<dbReference type="SMART" id="SM00233">
    <property type="entry name" value="PH"/>
    <property type="match status" value="2"/>
</dbReference>
<feature type="compositionally biased region" description="Polar residues" evidence="9">
    <location>
        <begin position="780"/>
        <end position="794"/>
    </location>
</feature>
<evidence type="ECO:0000256" key="1">
    <source>
        <dbReference type="ARBA" id="ARBA00004245"/>
    </source>
</evidence>
<dbReference type="RefSeq" id="XP_055883634.1">
    <property type="nucleotide sequence ID" value="XM_056027659.1"/>
</dbReference>
<dbReference type="GO" id="GO:0005085">
    <property type="term" value="F:guanyl-nucleotide exchange factor activity"/>
    <property type="evidence" value="ECO:0007669"/>
    <property type="project" value="UniProtKB-KW"/>
</dbReference>
<dbReference type="SMART" id="SM00325">
    <property type="entry name" value="RhoGEF"/>
    <property type="match status" value="1"/>
</dbReference>
<dbReference type="GO" id="GO:0046847">
    <property type="term" value="P:filopodium assembly"/>
    <property type="evidence" value="ECO:0007669"/>
    <property type="project" value="TreeGrafter"/>
</dbReference>
<feature type="compositionally biased region" description="Polar residues" evidence="9">
    <location>
        <begin position="387"/>
        <end position="396"/>
    </location>
</feature>
<dbReference type="InterPro" id="IPR000306">
    <property type="entry name" value="Znf_FYVE"/>
</dbReference>